<accession>A0A7S0M115</accession>
<feature type="region of interest" description="Disordered" evidence="1">
    <location>
        <begin position="140"/>
        <end position="164"/>
    </location>
</feature>
<organism evidence="2">
    <name type="scientific">Cryptomonas curvata</name>
    <dbReference type="NCBI Taxonomy" id="233186"/>
    <lineage>
        <taxon>Eukaryota</taxon>
        <taxon>Cryptophyceae</taxon>
        <taxon>Cryptomonadales</taxon>
        <taxon>Cryptomonadaceae</taxon>
        <taxon>Cryptomonas</taxon>
    </lineage>
</organism>
<proteinExistence type="predicted"/>
<evidence type="ECO:0000313" key="2">
    <source>
        <dbReference type="EMBL" id="CAD8628052.1"/>
    </source>
</evidence>
<dbReference type="AlphaFoldDB" id="A0A7S0M115"/>
<reference evidence="2" key="1">
    <citation type="submission" date="2021-01" db="EMBL/GenBank/DDBJ databases">
        <authorList>
            <person name="Corre E."/>
            <person name="Pelletier E."/>
            <person name="Niang G."/>
            <person name="Scheremetjew M."/>
            <person name="Finn R."/>
            <person name="Kale V."/>
            <person name="Holt S."/>
            <person name="Cochrane G."/>
            <person name="Meng A."/>
            <person name="Brown T."/>
            <person name="Cohen L."/>
        </authorList>
    </citation>
    <scope>NUCLEOTIDE SEQUENCE</scope>
    <source>
        <strain evidence="2">CCAP979/52</strain>
    </source>
</reference>
<protein>
    <submittedName>
        <fullName evidence="2">Uncharacterized protein</fullName>
    </submittedName>
</protein>
<evidence type="ECO:0000256" key="1">
    <source>
        <dbReference type="SAM" id="MobiDB-lite"/>
    </source>
</evidence>
<sequence length="164" mass="17683">MAAPNDSAGQSSVLDCFHQSALRHFERAHMIAHDLDMSQSCAVAAQPANDMNERCKQWVLDESGQCPREVASWDGSVNYDSHEGNGPLESCSAYAGLLDSCISPVSGPFFMIPTKTVESWTSSRSISMCHAQTNVKPELPTDLSAAPCSEAPRPLTSPKAKLEL</sequence>
<dbReference type="EMBL" id="HBEZ01010440">
    <property type="protein sequence ID" value="CAD8628052.1"/>
    <property type="molecule type" value="Transcribed_RNA"/>
</dbReference>
<name>A0A7S0M115_9CRYP</name>
<gene>
    <name evidence="2" type="ORF">CCUR1050_LOCUS5731</name>
</gene>